<evidence type="ECO:0000259" key="1">
    <source>
        <dbReference type="PROSITE" id="PS50072"/>
    </source>
</evidence>
<dbReference type="InterPro" id="IPR029000">
    <property type="entry name" value="Cyclophilin-like_dom_sf"/>
</dbReference>
<dbReference type="GO" id="GO:0003755">
    <property type="term" value="F:peptidyl-prolyl cis-trans isomerase activity"/>
    <property type="evidence" value="ECO:0007669"/>
    <property type="project" value="InterPro"/>
</dbReference>
<evidence type="ECO:0000313" key="3">
    <source>
        <dbReference type="Proteomes" id="UP001209570"/>
    </source>
</evidence>
<sequence length="334" mass="36811">MSRLKLTSTGGSSLICELVGVQRDPQFQRCRLILQELSVLFPHVILPKLQGGTEHAYLDRLRDLNDVIPRDKQRLLQHQRPDPFVVVNQRLFLADEDELIDFAVDKTRLSRAELLAAVAFGAATLPPNTATAPTVDAEAALQARAETAAQEALFRYRQVSGNQFCYLLFEVDGVTLPRVEIELFHRECPKTCANFVAFCEGRVPDVDDEHKMLGYKGTRVHRVVAGGWLQAGDVLGEGDGALRSLYGGAFPDECYSVPFDSVGVVAMTSRGAPHTNGAQFFITLAPQPWLQRKQVAFGRVVSGLTTVQKLGQLDTLHERPCVPCTIVDAGRITD</sequence>
<comment type="caution">
    <text evidence="2">The sequence shown here is derived from an EMBL/GenBank/DDBJ whole genome shotgun (WGS) entry which is preliminary data.</text>
</comment>
<dbReference type="PRINTS" id="PR00153">
    <property type="entry name" value="CSAPPISMRASE"/>
</dbReference>
<organism evidence="2 3">
    <name type="scientific">Pythium insidiosum</name>
    <name type="common">Pythiosis disease agent</name>
    <dbReference type="NCBI Taxonomy" id="114742"/>
    <lineage>
        <taxon>Eukaryota</taxon>
        <taxon>Sar</taxon>
        <taxon>Stramenopiles</taxon>
        <taxon>Oomycota</taxon>
        <taxon>Peronosporomycetes</taxon>
        <taxon>Pythiales</taxon>
        <taxon>Pythiaceae</taxon>
        <taxon>Pythium</taxon>
    </lineage>
</organism>
<dbReference type="GO" id="GO:0006457">
    <property type="term" value="P:protein folding"/>
    <property type="evidence" value="ECO:0007669"/>
    <property type="project" value="TreeGrafter"/>
</dbReference>
<name>A0AAD5QC95_PYTIN</name>
<keyword evidence="3" id="KW-1185">Reference proteome</keyword>
<feature type="domain" description="PPIase cyclophilin-type" evidence="1">
    <location>
        <begin position="166"/>
        <end position="331"/>
    </location>
</feature>
<accession>A0AAD5QC95</accession>
<dbReference type="GO" id="GO:0016018">
    <property type="term" value="F:cyclosporin A binding"/>
    <property type="evidence" value="ECO:0007669"/>
    <property type="project" value="TreeGrafter"/>
</dbReference>
<dbReference type="InterPro" id="IPR002130">
    <property type="entry name" value="Cyclophilin-type_PPIase_dom"/>
</dbReference>
<dbReference type="EMBL" id="JAKCXM010000074">
    <property type="protein sequence ID" value="KAJ0403821.1"/>
    <property type="molecule type" value="Genomic_DNA"/>
</dbReference>
<dbReference type="Proteomes" id="UP001209570">
    <property type="component" value="Unassembled WGS sequence"/>
</dbReference>
<dbReference type="Gene3D" id="2.40.100.10">
    <property type="entry name" value="Cyclophilin-like"/>
    <property type="match status" value="1"/>
</dbReference>
<dbReference type="PROSITE" id="PS50072">
    <property type="entry name" value="CSA_PPIASE_2"/>
    <property type="match status" value="1"/>
</dbReference>
<protein>
    <recommendedName>
        <fullName evidence="1">PPIase cyclophilin-type domain-containing protein</fullName>
    </recommendedName>
</protein>
<evidence type="ECO:0000313" key="2">
    <source>
        <dbReference type="EMBL" id="KAJ0403821.1"/>
    </source>
</evidence>
<dbReference type="SUPFAM" id="SSF50891">
    <property type="entry name" value="Cyclophilin-like"/>
    <property type="match status" value="1"/>
</dbReference>
<reference evidence="2" key="1">
    <citation type="submission" date="2021-12" db="EMBL/GenBank/DDBJ databases">
        <title>Prjna785345.</title>
        <authorList>
            <person name="Rujirawat T."/>
            <person name="Krajaejun T."/>
        </authorList>
    </citation>
    <scope>NUCLEOTIDE SEQUENCE</scope>
    <source>
        <strain evidence="2">Pi057C3</strain>
    </source>
</reference>
<proteinExistence type="predicted"/>
<dbReference type="CDD" id="cd00317">
    <property type="entry name" value="cyclophilin"/>
    <property type="match status" value="1"/>
</dbReference>
<dbReference type="PANTHER" id="PTHR11071">
    <property type="entry name" value="PEPTIDYL-PROLYL CIS-TRANS ISOMERASE"/>
    <property type="match status" value="1"/>
</dbReference>
<dbReference type="Pfam" id="PF00160">
    <property type="entry name" value="Pro_isomerase"/>
    <property type="match status" value="1"/>
</dbReference>
<gene>
    <name evidence="2" type="ORF">P43SY_003918</name>
</gene>
<dbReference type="AlphaFoldDB" id="A0AAD5QC95"/>
<dbReference type="GO" id="GO:0005737">
    <property type="term" value="C:cytoplasm"/>
    <property type="evidence" value="ECO:0007669"/>
    <property type="project" value="TreeGrafter"/>
</dbReference>
<dbReference type="PANTHER" id="PTHR11071:SF561">
    <property type="entry name" value="PEPTIDYL-PROLYL CIS-TRANS ISOMERASE D-RELATED"/>
    <property type="match status" value="1"/>
</dbReference>